<keyword evidence="2" id="KW-1185">Reference proteome</keyword>
<reference evidence="1" key="1">
    <citation type="submission" date="2023-07" db="EMBL/GenBank/DDBJ databases">
        <title>Black Yeasts Isolated from many extreme environments.</title>
        <authorList>
            <person name="Coleine C."/>
            <person name="Stajich J.E."/>
            <person name="Selbmann L."/>
        </authorList>
    </citation>
    <scope>NUCLEOTIDE SEQUENCE</scope>
    <source>
        <strain evidence="1">CCFEE 5714</strain>
    </source>
</reference>
<dbReference type="Proteomes" id="UP001281147">
    <property type="component" value="Unassembled WGS sequence"/>
</dbReference>
<comment type="caution">
    <text evidence="1">The sequence shown here is derived from an EMBL/GenBank/DDBJ whole genome shotgun (WGS) entry which is preliminary data.</text>
</comment>
<accession>A0ACC3MHC2</accession>
<sequence length="613" mass="68381">MLTPTFSITGACSHGGYEEENRHVEAKQGRVPIRKVKCDEARPQCRKCASTGRNCDGYQSPEPGRTAANRQLMPTYGNSDMTPVVLQPRGGSPDIKPTALEQHAFDYFRLRGAGVLWISTPAKEWIRLVIQIATHEPAVFYAITAFAVEQESRYAPNMYRTLEHPSKGNNKEVAVQQLCKATSALGKYIDGALRNSATIEPVLACSLMFLAFDVMLGRFESAASHLQFGQRILDGELRSTSDPKTTQRHHLKYTSVGFLAEMRTTFRILGHDILDLHGYDANIDEDSRARSSNPLFSLPHAFTSLGQAKQSLNTLSSQSNQLRQELVSLAEDHLLASGAHTTFTPAVRLCMAHCLTRTVSTVSSASTQTRLRNLRSAYDSWLSALTAMERQKHNLSSNSLVVLKLQHMFASFGCRTLTEIKETVWDNFTEDFVQALDRADIFLRPVGPVPAETVQEMTPGPHEPQRSFSLEPGVLPVLSLISFKCRDFQIRHRAISLLHYARRREGLLWSESIAYFSHSIADIEDARAQSLLSTKNGQDPAPAVDARLRADQVPEAARFLDIIVSGETPHSTRVICGRFAREREGELEIEEYMGHGYPMDFQHLGSNVTGYRC</sequence>
<organism evidence="1 2">
    <name type="scientific">Vermiconidia calcicola</name>
    <dbReference type="NCBI Taxonomy" id="1690605"/>
    <lineage>
        <taxon>Eukaryota</taxon>
        <taxon>Fungi</taxon>
        <taxon>Dikarya</taxon>
        <taxon>Ascomycota</taxon>
        <taxon>Pezizomycotina</taxon>
        <taxon>Dothideomycetes</taxon>
        <taxon>Dothideomycetidae</taxon>
        <taxon>Mycosphaerellales</taxon>
        <taxon>Extremaceae</taxon>
        <taxon>Vermiconidia</taxon>
    </lineage>
</organism>
<protein>
    <submittedName>
        <fullName evidence="1">Uncharacterized protein</fullName>
    </submittedName>
</protein>
<evidence type="ECO:0000313" key="2">
    <source>
        <dbReference type="Proteomes" id="UP001281147"/>
    </source>
</evidence>
<dbReference type="EMBL" id="JAUTXU010000252">
    <property type="protein sequence ID" value="KAK3695888.1"/>
    <property type="molecule type" value="Genomic_DNA"/>
</dbReference>
<proteinExistence type="predicted"/>
<gene>
    <name evidence="1" type="ORF">LTR37_018293</name>
</gene>
<evidence type="ECO:0000313" key="1">
    <source>
        <dbReference type="EMBL" id="KAK3695888.1"/>
    </source>
</evidence>
<name>A0ACC3MHC2_9PEZI</name>